<dbReference type="Proteomes" id="UP001199106">
    <property type="component" value="Unassembled WGS sequence"/>
</dbReference>
<reference evidence="2" key="1">
    <citation type="submission" date="2021-07" db="EMBL/GenBank/DDBJ databases">
        <title>Genome Resource of American Ginseng Black Spot Pathogen Alternaria panax.</title>
        <authorList>
            <person name="Qiu C."/>
            <person name="Wang W."/>
            <person name="Liu Z."/>
        </authorList>
    </citation>
    <scope>NUCLEOTIDE SEQUENCE</scope>
    <source>
        <strain evidence="2">BNCC115425</strain>
    </source>
</reference>
<gene>
    <name evidence="2" type="ORF">G6011_04067</name>
</gene>
<feature type="region of interest" description="Disordered" evidence="1">
    <location>
        <begin position="43"/>
        <end position="72"/>
    </location>
</feature>
<comment type="caution">
    <text evidence="2">The sequence shown here is derived from an EMBL/GenBank/DDBJ whole genome shotgun (WGS) entry which is preliminary data.</text>
</comment>
<evidence type="ECO:0000313" key="3">
    <source>
        <dbReference type="Proteomes" id="UP001199106"/>
    </source>
</evidence>
<accession>A0AAD4NTJ8</accession>
<feature type="compositionally biased region" description="Polar residues" evidence="1">
    <location>
        <begin position="1"/>
        <end position="11"/>
    </location>
</feature>
<feature type="region of interest" description="Disordered" evidence="1">
    <location>
        <begin position="1"/>
        <end position="21"/>
    </location>
</feature>
<name>A0AAD4NTJ8_9PLEO</name>
<protein>
    <submittedName>
        <fullName evidence="2">Uncharacterized protein</fullName>
    </submittedName>
</protein>
<dbReference type="EMBL" id="JAANER010000002">
    <property type="protein sequence ID" value="KAG9194032.1"/>
    <property type="molecule type" value="Genomic_DNA"/>
</dbReference>
<proteinExistence type="predicted"/>
<evidence type="ECO:0000256" key="1">
    <source>
        <dbReference type="SAM" id="MobiDB-lite"/>
    </source>
</evidence>
<feature type="compositionally biased region" description="Polar residues" evidence="1">
    <location>
        <begin position="58"/>
        <end position="72"/>
    </location>
</feature>
<dbReference type="AlphaFoldDB" id="A0AAD4NTJ8"/>
<sequence length="354" mass="40052">MTSQGWQQQSDAWARQHAPQVPLEQQKQNLWGRQYAAYIFPEQQQQQQQQPDAGGSQYVPQPSPNIRMNTSLPNSTTYGNNYFYGENYLNGEVYLNGDNYFNVVPQYSYHDGHMAPAMTPTFAPQHIVEQNITAPPCADQGPLTSAQVPHLSDVVSFLTQAMAAMPLHDWHCPNNDATLPTTDQDRQQWVQMLLNAVNNLTDIQSSQGKKSQHSLQKRWVGPLTGPDYYLHVDKLTLCWTIEDLAERLHRIGPSVLHSFDNNFWEQAAKTRKWTFQDRMMRIIELLAVSKTRCDSLLGGKGLQGIVATPSEKIGATKVQAKQNAKRGEILKVGRVIRKQETGRATKRQKTSAHD</sequence>
<evidence type="ECO:0000313" key="2">
    <source>
        <dbReference type="EMBL" id="KAG9194032.1"/>
    </source>
</evidence>
<keyword evidence="3" id="KW-1185">Reference proteome</keyword>
<organism evidence="2 3">
    <name type="scientific">Alternaria panax</name>
    <dbReference type="NCBI Taxonomy" id="48097"/>
    <lineage>
        <taxon>Eukaryota</taxon>
        <taxon>Fungi</taxon>
        <taxon>Dikarya</taxon>
        <taxon>Ascomycota</taxon>
        <taxon>Pezizomycotina</taxon>
        <taxon>Dothideomycetes</taxon>
        <taxon>Pleosporomycetidae</taxon>
        <taxon>Pleosporales</taxon>
        <taxon>Pleosporineae</taxon>
        <taxon>Pleosporaceae</taxon>
        <taxon>Alternaria</taxon>
        <taxon>Alternaria sect. Panax</taxon>
    </lineage>
</organism>